<dbReference type="EMBL" id="SNRY01000702">
    <property type="protein sequence ID" value="KAA6337410.1"/>
    <property type="molecule type" value="Genomic_DNA"/>
</dbReference>
<accession>A0A5J4RW94</accession>
<gene>
    <name evidence="1" type="ORF">EZS27_014508</name>
</gene>
<sequence length="99" mass="11330">MHYEFNIATVGTRDKLIKRFINLPKNFTFDELSNLLIGFGFEISNKGKTSGSRIRFINVESKSVIDIHKPYPDNIIKVGTLRAIYEKLISAGLIDKERN</sequence>
<comment type="caution">
    <text evidence="1">The sequence shown here is derived from an EMBL/GenBank/DDBJ whole genome shotgun (WGS) entry which is preliminary data.</text>
</comment>
<reference evidence="1" key="1">
    <citation type="submission" date="2019-03" db="EMBL/GenBank/DDBJ databases">
        <title>Single cell metagenomics reveals metabolic interactions within the superorganism composed of flagellate Streblomastix strix and complex community of Bacteroidetes bacteria on its surface.</title>
        <authorList>
            <person name="Treitli S.C."/>
            <person name="Kolisko M."/>
            <person name="Husnik F."/>
            <person name="Keeling P."/>
            <person name="Hampl V."/>
        </authorList>
    </citation>
    <scope>NUCLEOTIDE SEQUENCE</scope>
    <source>
        <strain evidence="1">STM</strain>
    </source>
</reference>
<dbReference type="GO" id="GO:0003729">
    <property type="term" value="F:mRNA binding"/>
    <property type="evidence" value="ECO:0007669"/>
    <property type="project" value="InterPro"/>
</dbReference>
<proteinExistence type="predicted"/>
<name>A0A5J4RW94_9ZZZZ</name>
<organism evidence="1">
    <name type="scientific">termite gut metagenome</name>
    <dbReference type="NCBI Taxonomy" id="433724"/>
    <lineage>
        <taxon>unclassified sequences</taxon>
        <taxon>metagenomes</taxon>
        <taxon>organismal metagenomes</taxon>
    </lineage>
</organism>
<protein>
    <submittedName>
        <fullName evidence="1">Uncharacterized protein</fullName>
    </submittedName>
</protein>
<dbReference type="InterPro" id="IPR012933">
    <property type="entry name" value="HicA_mRNA_interferase"/>
</dbReference>
<evidence type="ECO:0000313" key="1">
    <source>
        <dbReference type="EMBL" id="KAA6337410.1"/>
    </source>
</evidence>
<dbReference type="AlphaFoldDB" id="A0A5J4RW94"/>
<dbReference type="Pfam" id="PF07927">
    <property type="entry name" value="HicA_toxin"/>
    <property type="match status" value="1"/>
</dbReference>